<accession>A0A927M0T6</accession>
<dbReference type="AlphaFoldDB" id="A0A927M0T6"/>
<feature type="signal peptide" evidence="1">
    <location>
        <begin position="1"/>
        <end position="21"/>
    </location>
</feature>
<organism evidence="2 3">
    <name type="scientific">Plantactinospora soyae</name>
    <dbReference type="NCBI Taxonomy" id="1544732"/>
    <lineage>
        <taxon>Bacteria</taxon>
        <taxon>Bacillati</taxon>
        <taxon>Actinomycetota</taxon>
        <taxon>Actinomycetes</taxon>
        <taxon>Micromonosporales</taxon>
        <taxon>Micromonosporaceae</taxon>
        <taxon>Plantactinospora</taxon>
    </lineage>
</organism>
<feature type="chain" id="PRO_5038384573" description="Secreted protein" evidence="1">
    <location>
        <begin position="22"/>
        <end position="124"/>
    </location>
</feature>
<evidence type="ECO:0000313" key="2">
    <source>
        <dbReference type="EMBL" id="MBE1486037.1"/>
    </source>
</evidence>
<keyword evidence="3" id="KW-1185">Reference proteome</keyword>
<comment type="caution">
    <text evidence="2">The sequence shown here is derived from an EMBL/GenBank/DDBJ whole genome shotgun (WGS) entry which is preliminary data.</text>
</comment>
<reference evidence="2" key="1">
    <citation type="submission" date="2020-10" db="EMBL/GenBank/DDBJ databases">
        <title>Sequencing the genomes of 1000 actinobacteria strains.</title>
        <authorList>
            <person name="Klenk H.-P."/>
        </authorList>
    </citation>
    <scope>NUCLEOTIDE SEQUENCE</scope>
    <source>
        <strain evidence="2">DSM 46832</strain>
    </source>
</reference>
<evidence type="ECO:0008006" key="4">
    <source>
        <dbReference type="Google" id="ProtNLM"/>
    </source>
</evidence>
<dbReference type="RefSeq" id="WP_192766131.1">
    <property type="nucleotide sequence ID" value="NZ_JADBEB010000001.1"/>
</dbReference>
<sequence length="124" mass="12828">MRRDSALVTAVVMLLATAGCAPSGESAGAPAATAGQGGTSEAVTFSLRTHCGIDETTFEGRYYEALKPLSDGQGNPPAGWSNPNQIGTMQAVSATEAEFRDAAGHVVLFRVRPQATAFARPCLD</sequence>
<protein>
    <recommendedName>
        <fullName evidence="4">Secreted protein</fullName>
    </recommendedName>
</protein>
<dbReference type="PROSITE" id="PS51257">
    <property type="entry name" value="PROKAR_LIPOPROTEIN"/>
    <property type="match status" value="1"/>
</dbReference>
<name>A0A927M0T6_9ACTN</name>
<keyword evidence="1" id="KW-0732">Signal</keyword>
<evidence type="ECO:0000256" key="1">
    <source>
        <dbReference type="SAM" id="SignalP"/>
    </source>
</evidence>
<evidence type="ECO:0000313" key="3">
    <source>
        <dbReference type="Proteomes" id="UP000649753"/>
    </source>
</evidence>
<gene>
    <name evidence="2" type="ORF">H4W31_001675</name>
</gene>
<dbReference type="Proteomes" id="UP000649753">
    <property type="component" value="Unassembled WGS sequence"/>
</dbReference>
<dbReference type="EMBL" id="JADBEB010000001">
    <property type="protein sequence ID" value="MBE1486037.1"/>
    <property type="molecule type" value="Genomic_DNA"/>
</dbReference>
<proteinExistence type="predicted"/>